<evidence type="ECO:0000259" key="5">
    <source>
        <dbReference type="Pfam" id="PF09130"/>
    </source>
</evidence>
<dbReference type="InterPro" id="IPR015814">
    <property type="entry name" value="Pgluconate_DH_NAD-bd_C"/>
</dbReference>
<dbReference type="InterPro" id="IPR013328">
    <property type="entry name" value="6PGD_dom2"/>
</dbReference>
<dbReference type="InterPro" id="IPR008927">
    <property type="entry name" value="6-PGluconate_DH-like_C_sf"/>
</dbReference>
<feature type="active site" evidence="3">
    <location>
        <position position="169"/>
    </location>
</feature>
<dbReference type="SUPFAM" id="SSF48179">
    <property type="entry name" value="6-phosphogluconate dehydrogenase C-terminal domain-like"/>
    <property type="match status" value="1"/>
</dbReference>
<evidence type="ECO:0000256" key="2">
    <source>
        <dbReference type="ARBA" id="ARBA00023002"/>
    </source>
</evidence>
<evidence type="ECO:0000313" key="6">
    <source>
        <dbReference type="EMBL" id="NEW77410.1"/>
    </source>
</evidence>
<dbReference type="PIRSF" id="PIRSF000103">
    <property type="entry name" value="HIBADH"/>
    <property type="match status" value="1"/>
</dbReference>
<dbReference type="SUPFAM" id="SSF51735">
    <property type="entry name" value="NAD(P)-binding Rossmann-fold domains"/>
    <property type="match status" value="1"/>
</dbReference>
<dbReference type="Pfam" id="PF03446">
    <property type="entry name" value="NAD_binding_2"/>
    <property type="match status" value="1"/>
</dbReference>
<dbReference type="GO" id="GO:0016491">
    <property type="term" value="F:oxidoreductase activity"/>
    <property type="evidence" value="ECO:0007669"/>
    <property type="project" value="UniProtKB-KW"/>
</dbReference>
<evidence type="ECO:0000259" key="4">
    <source>
        <dbReference type="Pfam" id="PF03446"/>
    </source>
</evidence>
<dbReference type="InterPro" id="IPR036291">
    <property type="entry name" value="NAD(P)-bd_dom_sf"/>
</dbReference>
<gene>
    <name evidence="6" type="ORF">G4H13_45655</name>
</gene>
<dbReference type="InterPro" id="IPR006115">
    <property type="entry name" value="6PGDH_NADP-bd"/>
</dbReference>
<evidence type="ECO:0000256" key="3">
    <source>
        <dbReference type="PIRSR" id="PIRSR000103-1"/>
    </source>
</evidence>
<keyword evidence="7" id="KW-1185">Reference proteome</keyword>
<protein>
    <submittedName>
        <fullName evidence="6">NAD(P)-dependent oxidoreductase</fullName>
    </submittedName>
</protein>
<evidence type="ECO:0000313" key="7">
    <source>
        <dbReference type="Proteomes" id="UP000476310"/>
    </source>
</evidence>
<feature type="domain" description="Phosphogluconate dehydrogenase NAD-binding putative C-terminal" evidence="5">
    <location>
        <begin position="190"/>
        <end position="258"/>
    </location>
</feature>
<dbReference type="Gene3D" id="3.40.50.720">
    <property type="entry name" value="NAD(P)-binding Rossmann-like Domain"/>
    <property type="match status" value="1"/>
</dbReference>
<sequence length="289" mass="30335">MKTVIVGCGEVGLAYAEKALQLSSAPHLELLDPAPASAAVAFADGRGLSLHRETGQWLSGAELVLLATPGGALQPVLDSLLPHLPAGAVIADLSTASADAKRDAASRCAQTSARYVDIAITGSVAVSRAATPLLYAGETIPELLDLFRELGAPVTVLDDSRPGDAMRVKLLRSVLMKGLEALAVECLPAARAYGVLDQLWAALKDVDRTGFTNLLQAMTRTHPRHAARREHEVAQAAEQLEQIGCPSAMTRATEQRFAVTRAAADSSVPADDTTDAAIDWITATRSNAL</sequence>
<dbReference type="InterPro" id="IPR015815">
    <property type="entry name" value="HIBADH-related"/>
</dbReference>
<organism evidence="6 7">
    <name type="scientific">Streptomyces rhizosphaericus</name>
    <dbReference type="NCBI Taxonomy" id="114699"/>
    <lineage>
        <taxon>Bacteria</taxon>
        <taxon>Bacillati</taxon>
        <taxon>Actinomycetota</taxon>
        <taxon>Actinomycetes</taxon>
        <taxon>Kitasatosporales</taxon>
        <taxon>Streptomycetaceae</taxon>
        <taxon>Streptomyces</taxon>
        <taxon>Streptomyces violaceusniger group</taxon>
    </lineage>
</organism>
<dbReference type="Pfam" id="PF09130">
    <property type="entry name" value="DUF1932"/>
    <property type="match status" value="1"/>
</dbReference>
<dbReference type="EMBL" id="JAAIKT010000117">
    <property type="protein sequence ID" value="NEW77410.1"/>
    <property type="molecule type" value="Genomic_DNA"/>
</dbReference>
<dbReference type="AlphaFoldDB" id="A0A6G4AVY5"/>
<dbReference type="GO" id="GO:0050661">
    <property type="term" value="F:NADP binding"/>
    <property type="evidence" value="ECO:0007669"/>
    <property type="project" value="InterPro"/>
</dbReference>
<dbReference type="Proteomes" id="UP000476310">
    <property type="component" value="Unassembled WGS sequence"/>
</dbReference>
<comment type="similarity">
    <text evidence="1">Belongs to the HIBADH-related family.</text>
</comment>
<name>A0A6G4AVY5_9ACTN</name>
<evidence type="ECO:0000256" key="1">
    <source>
        <dbReference type="ARBA" id="ARBA00009080"/>
    </source>
</evidence>
<keyword evidence="2" id="KW-0560">Oxidoreductase</keyword>
<accession>A0A6G4AVY5</accession>
<dbReference type="RefSeq" id="WP_164436781.1">
    <property type="nucleotide sequence ID" value="NZ_JAAIKT010000117.1"/>
</dbReference>
<reference evidence="6" key="1">
    <citation type="submission" date="2020-02" db="EMBL/GenBank/DDBJ databases">
        <title>A new Streptomyces sp. for controlling soil-borne diseases.</title>
        <authorList>
            <person name="Li X."/>
            <person name="Tian Y."/>
            <person name="Gao K."/>
        </authorList>
    </citation>
    <scope>NUCLEOTIDE SEQUENCE [LARGE SCALE GENOMIC DNA]</scope>
    <source>
        <strain evidence="6">0250</strain>
    </source>
</reference>
<dbReference type="Gene3D" id="1.10.1040.10">
    <property type="entry name" value="N-(1-d-carboxylethyl)-l-norvaline Dehydrogenase, domain 2"/>
    <property type="match status" value="1"/>
</dbReference>
<comment type="caution">
    <text evidence="6">The sequence shown here is derived from an EMBL/GenBank/DDBJ whole genome shotgun (WGS) entry which is preliminary data.</text>
</comment>
<feature type="domain" description="6-phosphogluconate dehydrogenase NADP-binding" evidence="4">
    <location>
        <begin position="28"/>
        <end position="154"/>
    </location>
</feature>
<proteinExistence type="inferred from homology"/>